<keyword evidence="3 5" id="KW-1133">Transmembrane helix</keyword>
<feature type="domain" description="EamA" evidence="6">
    <location>
        <begin position="141"/>
        <end position="282"/>
    </location>
</feature>
<feature type="transmembrane region" description="Helical" evidence="5">
    <location>
        <begin position="265"/>
        <end position="283"/>
    </location>
</feature>
<dbReference type="InterPro" id="IPR050638">
    <property type="entry name" value="AA-Vitamin_Transporters"/>
</dbReference>
<evidence type="ECO:0000256" key="5">
    <source>
        <dbReference type="SAM" id="Phobius"/>
    </source>
</evidence>
<dbReference type="Proteomes" id="UP000243535">
    <property type="component" value="Unassembled WGS sequence"/>
</dbReference>
<feature type="transmembrane region" description="Helical" evidence="5">
    <location>
        <begin position="140"/>
        <end position="160"/>
    </location>
</feature>
<dbReference type="GO" id="GO:0016020">
    <property type="term" value="C:membrane"/>
    <property type="evidence" value="ECO:0007669"/>
    <property type="project" value="UniProtKB-SubCell"/>
</dbReference>
<name>A0A0K6H6J0_9NEIS</name>
<accession>A0A0K6H6J0</accession>
<dbReference type="SUPFAM" id="SSF103481">
    <property type="entry name" value="Multidrug resistance efflux transporter EmrE"/>
    <property type="match status" value="2"/>
</dbReference>
<gene>
    <name evidence="7" type="ORF">Ga0061063_2723</name>
</gene>
<evidence type="ECO:0000313" key="7">
    <source>
        <dbReference type="EMBL" id="CUA86581.1"/>
    </source>
</evidence>
<evidence type="ECO:0000256" key="1">
    <source>
        <dbReference type="ARBA" id="ARBA00004141"/>
    </source>
</evidence>
<feature type="transmembrane region" description="Helical" evidence="5">
    <location>
        <begin position="117"/>
        <end position="134"/>
    </location>
</feature>
<reference evidence="8" key="1">
    <citation type="submission" date="2015-08" db="EMBL/GenBank/DDBJ databases">
        <authorList>
            <person name="Varghese N."/>
        </authorList>
    </citation>
    <scope>NUCLEOTIDE SEQUENCE [LARGE SCALE GENOMIC DNA]</scope>
    <source>
        <strain evidence="8">DSM 17901</strain>
    </source>
</reference>
<dbReference type="InterPro" id="IPR037185">
    <property type="entry name" value="EmrE-like"/>
</dbReference>
<feature type="transmembrane region" description="Helical" evidence="5">
    <location>
        <begin position="86"/>
        <end position="105"/>
    </location>
</feature>
<keyword evidence="4 5" id="KW-0472">Membrane</keyword>
<dbReference type="PANTHER" id="PTHR32322:SF9">
    <property type="entry name" value="AMINO-ACID METABOLITE EFFLUX PUMP-RELATED"/>
    <property type="match status" value="1"/>
</dbReference>
<sequence>MNWQDRLIALAIVAVWGFNFVVIKWGVAGVPPFLLGALRFVAAAGLGLVFVRRPVIPWRWLALYGLTVGFGQFACLFTAIKVGMPAGLASIVLQSQAFFTLLIAFAWQRERFTRYQLAGLLIGGLGLWCIGGIGVGELPWLGFVLTLAAAVSWALSNVVVRGIVRAGHQPDMMGLVVWSSLFPIVPFLVVSAWLEADAIHWAEVVTLRSLFAILYLALIATLFGYGQWSRLLARHAANVVAPYSLLVPFFGVLSAALFLGERLTFWQWTGGAVLLAGLAVNVFGPRLFNLSSRARTVSS</sequence>
<evidence type="ECO:0000256" key="3">
    <source>
        <dbReference type="ARBA" id="ARBA00022989"/>
    </source>
</evidence>
<feature type="transmembrane region" description="Helical" evidence="5">
    <location>
        <begin position="172"/>
        <end position="194"/>
    </location>
</feature>
<evidence type="ECO:0000259" key="6">
    <source>
        <dbReference type="Pfam" id="PF00892"/>
    </source>
</evidence>
<organism evidence="7 8">
    <name type="scientific">Gulbenkiania indica</name>
    <dbReference type="NCBI Taxonomy" id="375574"/>
    <lineage>
        <taxon>Bacteria</taxon>
        <taxon>Pseudomonadati</taxon>
        <taxon>Pseudomonadota</taxon>
        <taxon>Betaproteobacteria</taxon>
        <taxon>Neisseriales</taxon>
        <taxon>Chromobacteriaceae</taxon>
        <taxon>Gulbenkiania</taxon>
    </lineage>
</organism>
<feature type="transmembrane region" description="Helical" evidence="5">
    <location>
        <begin position="237"/>
        <end position="259"/>
    </location>
</feature>
<evidence type="ECO:0000313" key="8">
    <source>
        <dbReference type="Proteomes" id="UP000243535"/>
    </source>
</evidence>
<feature type="transmembrane region" description="Helical" evidence="5">
    <location>
        <begin position="58"/>
        <end position="80"/>
    </location>
</feature>
<feature type="transmembrane region" description="Helical" evidence="5">
    <location>
        <begin position="206"/>
        <end position="225"/>
    </location>
</feature>
<proteinExistence type="predicted"/>
<dbReference type="PANTHER" id="PTHR32322">
    <property type="entry name" value="INNER MEMBRANE TRANSPORTER"/>
    <property type="match status" value="1"/>
</dbReference>
<comment type="subcellular location">
    <subcellularLocation>
        <location evidence="1">Membrane</location>
        <topology evidence="1">Multi-pass membrane protein</topology>
    </subcellularLocation>
</comment>
<dbReference type="InterPro" id="IPR000620">
    <property type="entry name" value="EamA_dom"/>
</dbReference>
<feature type="domain" description="EamA" evidence="6">
    <location>
        <begin position="7"/>
        <end position="130"/>
    </location>
</feature>
<dbReference type="RefSeq" id="WP_055434443.1">
    <property type="nucleotide sequence ID" value="NZ_CYHA01000008.1"/>
</dbReference>
<keyword evidence="8" id="KW-1185">Reference proteome</keyword>
<protein>
    <submittedName>
        <fullName evidence="7">Threonine/homoserine efflux transporter RhtA</fullName>
    </submittedName>
</protein>
<keyword evidence="2 5" id="KW-0812">Transmembrane</keyword>
<feature type="transmembrane region" description="Helical" evidence="5">
    <location>
        <begin position="7"/>
        <end position="27"/>
    </location>
</feature>
<dbReference type="OrthoDB" id="7158585at2"/>
<feature type="transmembrane region" description="Helical" evidence="5">
    <location>
        <begin position="33"/>
        <end position="51"/>
    </location>
</feature>
<dbReference type="EMBL" id="CYHA01000008">
    <property type="protein sequence ID" value="CUA86581.1"/>
    <property type="molecule type" value="Genomic_DNA"/>
</dbReference>
<dbReference type="AlphaFoldDB" id="A0A0K6H6J0"/>
<dbReference type="Pfam" id="PF00892">
    <property type="entry name" value="EamA"/>
    <property type="match status" value="2"/>
</dbReference>
<evidence type="ECO:0000256" key="2">
    <source>
        <dbReference type="ARBA" id="ARBA00022692"/>
    </source>
</evidence>
<dbReference type="STRING" id="375574.GCA_001418035_02497"/>
<evidence type="ECO:0000256" key="4">
    <source>
        <dbReference type="ARBA" id="ARBA00023136"/>
    </source>
</evidence>